<dbReference type="PRINTS" id="PR00320">
    <property type="entry name" value="GPROTEINBRPT"/>
</dbReference>
<evidence type="ECO:0000313" key="6">
    <source>
        <dbReference type="Proteomes" id="UP001153954"/>
    </source>
</evidence>
<name>A0AAU9TK65_EUPED</name>
<evidence type="ECO:0000256" key="3">
    <source>
        <dbReference type="PROSITE-ProRule" id="PRU00221"/>
    </source>
</evidence>
<gene>
    <name evidence="5" type="ORF">EEDITHA_LOCUS3616</name>
</gene>
<dbReference type="Gene3D" id="2.130.10.10">
    <property type="entry name" value="YVTN repeat-like/Quinoprotein amine dehydrogenase"/>
    <property type="match status" value="4"/>
</dbReference>
<dbReference type="Pfam" id="PF04564">
    <property type="entry name" value="U-box"/>
    <property type="match status" value="1"/>
</dbReference>
<organism evidence="5 6">
    <name type="scientific">Euphydryas editha</name>
    <name type="common">Edith's checkerspot</name>
    <dbReference type="NCBI Taxonomy" id="104508"/>
    <lineage>
        <taxon>Eukaryota</taxon>
        <taxon>Metazoa</taxon>
        <taxon>Ecdysozoa</taxon>
        <taxon>Arthropoda</taxon>
        <taxon>Hexapoda</taxon>
        <taxon>Insecta</taxon>
        <taxon>Pterygota</taxon>
        <taxon>Neoptera</taxon>
        <taxon>Endopterygota</taxon>
        <taxon>Lepidoptera</taxon>
        <taxon>Glossata</taxon>
        <taxon>Ditrysia</taxon>
        <taxon>Papilionoidea</taxon>
        <taxon>Nymphalidae</taxon>
        <taxon>Nymphalinae</taxon>
        <taxon>Euphydryas</taxon>
    </lineage>
</organism>
<dbReference type="InterPro" id="IPR015943">
    <property type="entry name" value="WD40/YVTN_repeat-like_dom_sf"/>
</dbReference>
<keyword evidence="2" id="KW-0677">Repeat</keyword>
<dbReference type="SMART" id="SM00320">
    <property type="entry name" value="WD40"/>
    <property type="match status" value="13"/>
</dbReference>
<dbReference type="Pfam" id="PF00400">
    <property type="entry name" value="WD40"/>
    <property type="match status" value="7"/>
</dbReference>
<sequence length="897" mass="96077">MEKLGELVLVNTLRLRRGEVTCVDIAGVRLVGGSGDGTLRLWRWSRDLGWIENTVSNRAHRYGVTGTRFAPSGILLASIGIDGTARIWCAREALVARNTLAAPDAAAARSILWVTSDKLVVGHDDGGIRVWMVRLGTLLAYVRAHEGALYALATLDNVALLLSACTEGVLKVFDFEDIVRHGTEGSTGPAPLLWEDGAHDLGVLCATQHLRYAATGGHDGRVRLWRVVGAGRERRVTADATLTGHTAAVTALHWVRDLLASASLDRTARLWDAKAAVCIRVLQAHSRYLTCIALATDIRFMITGSNDKSVCTWSLGNFSLQDHLDPACNPLVHFALGDLEGIGPVDDDITTNIEEVENNLACVSSVARCVVREPHAAAINSIAVSNQMIATACSDGHVRVFSYHEKDETLQLELELFVNSYPVLAVDFGANGALLLSGGLDGCARLWDVQSGCELAALPAASAARCGEGGGGVRDARVSPHRPPLLLLASDDGLAALWSIDPPCPDPIHVYLGLAEAALCCAWSEDGRVLVTGGEAGELHLLAPPPQPTLLCQQLYAHDLGVLSCDFAENFKNFESEDESSALLLATGGRDALVKLWWVTVNMDDARVEAGSVELACSLPAHGGAVQCVRWGRPRGGGEGELTLATGGADRWARVWRVSARGGRVRAQAAAAVPSGAAGGAPAVRLLGGGRRARLAVGSLSGELAVWRVPDVLDEALRDAEGAEPRFWSTAGVKRWLREYVTGPPGSSVSEEQETRLLDAASEAALTGAKLLDAPLAELLNCFGYGGESGEDSDEPEEVRERLLDEILWLRRDPLPYDLEDSAPHALRCPLTHAALREPARAADGFTYERQSILDWILAADTEEVQSPLSGRRLASALVEPNYGVRDQLRAFCGWRR</sequence>
<dbReference type="PANTHER" id="PTHR19848">
    <property type="entry name" value="WD40 REPEAT PROTEIN"/>
    <property type="match status" value="1"/>
</dbReference>
<dbReference type="GO" id="GO:0016567">
    <property type="term" value="P:protein ubiquitination"/>
    <property type="evidence" value="ECO:0007669"/>
    <property type="project" value="InterPro"/>
</dbReference>
<dbReference type="InterPro" id="IPR003613">
    <property type="entry name" value="Ubox_domain"/>
</dbReference>
<dbReference type="PROSITE" id="PS50082">
    <property type="entry name" value="WD_REPEATS_2"/>
    <property type="match status" value="4"/>
</dbReference>
<dbReference type="SUPFAM" id="SSF57850">
    <property type="entry name" value="RING/U-box"/>
    <property type="match status" value="1"/>
</dbReference>
<dbReference type="EMBL" id="CAKOGL010000006">
    <property type="protein sequence ID" value="CAH2087343.1"/>
    <property type="molecule type" value="Genomic_DNA"/>
</dbReference>
<dbReference type="InterPro" id="IPR019775">
    <property type="entry name" value="WD40_repeat_CS"/>
</dbReference>
<dbReference type="PROSITE" id="PS00678">
    <property type="entry name" value="WD_REPEATS_1"/>
    <property type="match status" value="1"/>
</dbReference>
<dbReference type="InterPro" id="IPR036322">
    <property type="entry name" value="WD40_repeat_dom_sf"/>
</dbReference>
<keyword evidence="6" id="KW-1185">Reference proteome</keyword>
<dbReference type="Proteomes" id="UP001153954">
    <property type="component" value="Unassembled WGS sequence"/>
</dbReference>
<dbReference type="Gene3D" id="3.30.40.10">
    <property type="entry name" value="Zinc/RING finger domain, C3HC4 (zinc finger)"/>
    <property type="match status" value="1"/>
</dbReference>
<evidence type="ECO:0000256" key="1">
    <source>
        <dbReference type="ARBA" id="ARBA00022574"/>
    </source>
</evidence>
<accession>A0AAU9TK65</accession>
<comment type="caution">
    <text evidence="5">The sequence shown here is derived from an EMBL/GenBank/DDBJ whole genome shotgun (WGS) entry which is preliminary data.</text>
</comment>
<dbReference type="GO" id="GO:0004842">
    <property type="term" value="F:ubiquitin-protein transferase activity"/>
    <property type="evidence" value="ECO:0007669"/>
    <property type="project" value="InterPro"/>
</dbReference>
<proteinExistence type="predicted"/>
<keyword evidence="1 3" id="KW-0853">WD repeat</keyword>
<dbReference type="PROSITE" id="PS50294">
    <property type="entry name" value="WD_REPEATS_REGION"/>
    <property type="match status" value="4"/>
</dbReference>
<evidence type="ECO:0000313" key="5">
    <source>
        <dbReference type="EMBL" id="CAH2087343.1"/>
    </source>
</evidence>
<dbReference type="InterPro" id="IPR020472">
    <property type="entry name" value="WD40_PAC1"/>
</dbReference>
<feature type="repeat" description="WD" evidence="3">
    <location>
        <begin position="242"/>
        <end position="281"/>
    </location>
</feature>
<feature type="repeat" description="WD" evidence="3">
    <location>
        <begin position="57"/>
        <end position="88"/>
    </location>
</feature>
<dbReference type="InterPro" id="IPR013083">
    <property type="entry name" value="Znf_RING/FYVE/PHD"/>
</dbReference>
<dbReference type="SMART" id="SM00504">
    <property type="entry name" value="Ubox"/>
    <property type="match status" value="1"/>
</dbReference>
<reference evidence="5" key="1">
    <citation type="submission" date="2022-03" db="EMBL/GenBank/DDBJ databases">
        <authorList>
            <person name="Tunstrom K."/>
        </authorList>
    </citation>
    <scope>NUCLEOTIDE SEQUENCE</scope>
</reference>
<feature type="repeat" description="WD" evidence="3">
    <location>
        <begin position="282"/>
        <end position="315"/>
    </location>
</feature>
<feature type="repeat" description="WD" evidence="3">
    <location>
        <begin position="416"/>
        <end position="457"/>
    </location>
</feature>
<evidence type="ECO:0000256" key="2">
    <source>
        <dbReference type="ARBA" id="ARBA00022737"/>
    </source>
</evidence>
<evidence type="ECO:0000259" key="4">
    <source>
        <dbReference type="SMART" id="SM00504"/>
    </source>
</evidence>
<protein>
    <recommendedName>
        <fullName evidence="4">U-box domain-containing protein</fullName>
    </recommendedName>
</protein>
<dbReference type="SUPFAM" id="SSF50978">
    <property type="entry name" value="WD40 repeat-like"/>
    <property type="match status" value="2"/>
</dbReference>
<dbReference type="PANTHER" id="PTHR19848:SF8">
    <property type="entry name" value="F-BOX AND WD REPEAT DOMAIN CONTAINING 7"/>
    <property type="match status" value="1"/>
</dbReference>
<dbReference type="InterPro" id="IPR001680">
    <property type="entry name" value="WD40_rpt"/>
</dbReference>
<feature type="domain" description="U-box" evidence="4">
    <location>
        <begin position="826"/>
        <end position="892"/>
    </location>
</feature>
<dbReference type="AlphaFoldDB" id="A0AAU9TK65"/>